<comment type="caution">
    <text evidence="1">The sequence shown here is derived from an EMBL/GenBank/DDBJ whole genome shotgun (WGS) entry which is preliminary data.</text>
</comment>
<sequence length="604" mass="64303">MSSQHGISSSLASIETTPPTTSGSQSSAPSVDSSSVSISSHPEQRPSSTSSFSSSKVHIPKLSAATTELLARVTGNIRREQQQQQPPPPPPPPPPQQKPGNETNPTRWTNSSFSQGLHNFRCMQPTSKMRASSTIIELPTAPFVYSSHMTSKTPAASQQAPSSSASTLPQENHGNPAHLMAIAPRPSDPPSAGPVAATQPPVPSQVQSQPMAPPASTGPAIPAAKATSSSTSLTKPKRPVADSRQRKSTTSINGAKRTKKRRRGNRSDGEDTIRAGDSSSDESDITPAATQTKSGRQVNRPSLYVPAAPSPVAAKASSGSLGTPISTAAARKRKRVSQKGKDININCMHCQRGHSPMSNVIVFCDLCNQAWHQLCHDPPIETEFVTVKEKEWHCGGCKPVKITITQPTVVRSNPRLSGPSFSLQNHLPLAVPRLETGSEGFSIDERRNFLSTFSHAALVELLVALSSTHPTIPMFPEDLKRLPSSKFSFQPNPSTTSTPLSVPSTTPALTNSANSASGAGEDLVPLISGTREGHIDESSDDDSEYEVEEHRLYPRAGNGVRLPMNVDDLDIMREDPHCATFSYMLHGSAQAQAKVNGIAPTWGG</sequence>
<name>A0ACC3AUN7_9EURO</name>
<dbReference type="Proteomes" id="UP001177260">
    <property type="component" value="Unassembled WGS sequence"/>
</dbReference>
<gene>
    <name evidence="1" type="ORF">N8T08_009268</name>
</gene>
<evidence type="ECO:0000313" key="2">
    <source>
        <dbReference type="Proteomes" id="UP001177260"/>
    </source>
</evidence>
<dbReference type="EMBL" id="JAOPJF010000067">
    <property type="protein sequence ID" value="KAK1141229.1"/>
    <property type="molecule type" value="Genomic_DNA"/>
</dbReference>
<reference evidence="1 2" key="1">
    <citation type="journal article" date="2023" name="ACS Omega">
        <title>Identification of the Neoaspergillic Acid Biosynthesis Gene Cluster by Establishing an In Vitro CRISPR-Ribonucleoprotein Genetic System in Aspergillus melleus.</title>
        <authorList>
            <person name="Yuan B."/>
            <person name="Grau M.F."/>
            <person name="Murata R.M."/>
            <person name="Torok T."/>
            <person name="Venkateswaran K."/>
            <person name="Stajich J.E."/>
            <person name="Wang C.C.C."/>
        </authorList>
    </citation>
    <scope>NUCLEOTIDE SEQUENCE [LARGE SCALE GENOMIC DNA]</scope>
    <source>
        <strain evidence="1 2">IMV 1140</strain>
    </source>
</reference>
<protein>
    <submittedName>
        <fullName evidence="1">Uncharacterized protein</fullName>
    </submittedName>
</protein>
<proteinExistence type="predicted"/>
<evidence type="ECO:0000313" key="1">
    <source>
        <dbReference type="EMBL" id="KAK1141229.1"/>
    </source>
</evidence>
<keyword evidence="2" id="KW-1185">Reference proteome</keyword>
<accession>A0ACC3AUN7</accession>
<organism evidence="1 2">
    <name type="scientific">Aspergillus melleus</name>
    <dbReference type="NCBI Taxonomy" id="138277"/>
    <lineage>
        <taxon>Eukaryota</taxon>
        <taxon>Fungi</taxon>
        <taxon>Dikarya</taxon>
        <taxon>Ascomycota</taxon>
        <taxon>Pezizomycotina</taxon>
        <taxon>Eurotiomycetes</taxon>
        <taxon>Eurotiomycetidae</taxon>
        <taxon>Eurotiales</taxon>
        <taxon>Aspergillaceae</taxon>
        <taxon>Aspergillus</taxon>
        <taxon>Aspergillus subgen. Circumdati</taxon>
    </lineage>
</organism>